<reference evidence="2 3" key="2">
    <citation type="submission" date="2018-11" db="EMBL/GenBank/DDBJ databases">
        <authorList>
            <consortium name="Pathogen Informatics"/>
        </authorList>
    </citation>
    <scope>NUCLEOTIDE SEQUENCE [LARGE SCALE GENOMIC DNA]</scope>
    <source>
        <strain evidence="2">Dakar</strain>
        <strain evidence="3">Dakar, Senegal</strain>
    </source>
</reference>
<feature type="compositionally biased region" description="Basic and acidic residues" evidence="1">
    <location>
        <begin position="139"/>
        <end position="150"/>
    </location>
</feature>
<feature type="region of interest" description="Disordered" evidence="1">
    <location>
        <begin position="123"/>
        <end position="150"/>
    </location>
</feature>
<organism evidence="4">
    <name type="scientific">Schistosoma curassoni</name>
    <dbReference type="NCBI Taxonomy" id="6186"/>
    <lineage>
        <taxon>Eukaryota</taxon>
        <taxon>Metazoa</taxon>
        <taxon>Spiralia</taxon>
        <taxon>Lophotrochozoa</taxon>
        <taxon>Platyhelminthes</taxon>
        <taxon>Trematoda</taxon>
        <taxon>Digenea</taxon>
        <taxon>Strigeidida</taxon>
        <taxon>Schistosomatoidea</taxon>
        <taxon>Schistosomatidae</taxon>
        <taxon>Schistosoma</taxon>
    </lineage>
</organism>
<dbReference type="Proteomes" id="UP000279833">
    <property type="component" value="Unassembled WGS sequence"/>
</dbReference>
<accession>A0A183KNJ1</accession>
<protein>
    <submittedName>
        <fullName evidence="4">PID domain-containing protein</fullName>
    </submittedName>
</protein>
<dbReference type="EMBL" id="UZAK01038873">
    <property type="protein sequence ID" value="VDP61895.1"/>
    <property type="molecule type" value="Genomic_DNA"/>
</dbReference>
<proteinExistence type="predicted"/>
<dbReference type="STRING" id="6186.A0A183KNJ1"/>
<evidence type="ECO:0000313" key="2">
    <source>
        <dbReference type="EMBL" id="VDP61895.1"/>
    </source>
</evidence>
<dbReference type="AlphaFoldDB" id="A0A183KNJ1"/>
<feature type="compositionally biased region" description="Acidic residues" evidence="1">
    <location>
        <begin position="123"/>
        <end position="135"/>
    </location>
</feature>
<name>A0A183KNJ1_9TREM</name>
<gene>
    <name evidence="2" type="ORF">SCUD_LOCUS16620</name>
</gene>
<reference evidence="4" key="1">
    <citation type="submission" date="2016-06" db="UniProtKB">
        <authorList>
            <consortium name="WormBaseParasite"/>
        </authorList>
    </citation>
    <scope>IDENTIFICATION</scope>
</reference>
<evidence type="ECO:0000256" key="1">
    <source>
        <dbReference type="SAM" id="MobiDB-lite"/>
    </source>
</evidence>
<evidence type="ECO:0000313" key="4">
    <source>
        <dbReference type="WBParaSite" id="SCUD_0001662301-mRNA-1"/>
    </source>
</evidence>
<sequence length="239" mass="26440">MAVIAVSGIDRSIKIIEPDPNIYEQSDVDDGDDHGESAFMKVVKQHEEEASQLCQANEIRTKKMLSSGNNHLDSIARLRAGREPLQGLCNSEVRYSMTDTATESRGLPSQLLLLSRERPPLSDAEDNIFQDEVEVSSDTSEKEAKESKTHGSLENFVPQIYRAKFFGNTSVSEPRGDFICESSLGLLKTQLLTSKLHKKRIRIRVDTSGISVIGSRNSTLGNSPDNNNCKNVNSLNLEC</sequence>
<evidence type="ECO:0000313" key="3">
    <source>
        <dbReference type="Proteomes" id="UP000279833"/>
    </source>
</evidence>
<dbReference type="SUPFAM" id="SSF50729">
    <property type="entry name" value="PH domain-like"/>
    <property type="match status" value="1"/>
</dbReference>
<dbReference type="WBParaSite" id="SCUD_0001662301-mRNA-1">
    <property type="protein sequence ID" value="SCUD_0001662301-mRNA-1"/>
    <property type="gene ID" value="SCUD_0001662301"/>
</dbReference>
<keyword evidence="3" id="KW-1185">Reference proteome</keyword>